<dbReference type="GO" id="GO:0005739">
    <property type="term" value="C:mitochondrion"/>
    <property type="evidence" value="ECO:0007669"/>
    <property type="project" value="TreeGrafter"/>
</dbReference>
<gene>
    <name evidence="3" type="ORF">DASB73_040540</name>
</gene>
<dbReference type="EMBL" id="BTGC01000008">
    <property type="protein sequence ID" value="GMM53091.1"/>
    <property type="molecule type" value="Genomic_DNA"/>
</dbReference>
<evidence type="ECO:0000256" key="1">
    <source>
        <dbReference type="ARBA" id="ARBA00006420"/>
    </source>
</evidence>
<dbReference type="PIRSF" id="PIRSF036773">
    <property type="entry name" value="HIRIP5"/>
    <property type="match status" value="1"/>
</dbReference>
<dbReference type="FunFam" id="3.30.300.130:FF:000001">
    <property type="entry name" value="NFU1 iron-sulfur cluster scaffold"/>
    <property type="match status" value="1"/>
</dbReference>
<dbReference type="Pfam" id="PF01106">
    <property type="entry name" value="NifU"/>
    <property type="match status" value="1"/>
</dbReference>
<dbReference type="PANTHER" id="PTHR11178">
    <property type="entry name" value="IRON-SULFUR CLUSTER SCAFFOLD PROTEIN NFU-RELATED"/>
    <property type="match status" value="1"/>
</dbReference>
<proteinExistence type="inferred from homology"/>
<dbReference type="InterPro" id="IPR014824">
    <property type="entry name" value="Nfu/NifU_N"/>
</dbReference>
<dbReference type="InterPro" id="IPR035433">
    <property type="entry name" value="NFU1-like"/>
</dbReference>
<dbReference type="GO" id="GO:0051536">
    <property type="term" value="F:iron-sulfur cluster binding"/>
    <property type="evidence" value="ECO:0007669"/>
    <property type="project" value="InterPro"/>
</dbReference>
<comment type="caution">
    <text evidence="3">The sequence shown here is derived from an EMBL/GenBank/DDBJ whole genome shotgun (WGS) entry which is preliminary data.</text>
</comment>
<dbReference type="GO" id="GO:0005506">
    <property type="term" value="F:iron ion binding"/>
    <property type="evidence" value="ECO:0007669"/>
    <property type="project" value="InterPro"/>
</dbReference>
<protein>
    <submittedName>
        <fullName evidence="3">Nfu1 protein</fullName>
    </submittedName>
</protein>
<feature type="domain" description="Scaffold protein Nfu/NifU N-terminal" evidence="2">
    <location>
        <begin position="22"/>
        <end position="110"/>
    </location>
</feature>
<dbReference type="SUPFAM" id="SSF110836">
    <property type="entry name" value="Hypothetical protein SAV1430"/>
    <property type="match status" value="1"/>
</dbReference>
<accession>A0AAV5RPN5</accession>
<dbReference type="InterPro" id="IPR001075">
    <property type="entry name" value="NIF_FeS_clus_asmbl_NifU_C"/>
</dbReference>
<dbReference type="SMART" id="SM00932">
    <property type="entry name" value="Nfu_N"/>
    <property type="match status" value="1"/>
</dbReference>
<dbReference type="Pfam" id="PF08712">
    <property type="entry name" value="Nfu_N"/>
    <property type="match status" value="1"/>
</dbReference>
<dbReference type="Gene3D" id="3.30.300.130">
    <property type="entry name" value="Fe-S cluster assembly (FSCA)"/>
    <property type="match status" value="1"/>
</dbReference>
<dbReference type="Proteomes" id="UP001362899">
    <property type="component" value="Unassembled WGS sequence"/>
</dbReference>
<evidence type="ECO:0000313" key="4">
    <source>
        <dbReference type="Proteomes" id="UP001362899"/>
    </source>
</evidence>
<organism evidence="3 4">
    <name type="scientific">Starmerella bacillaris</name>
    <name type="common">Yeast</name>
    <name type="synonym">Candida zemplinina</name>
    <dbReference type="NCBI Taxonomy" id="1247836"/>
    <lineage>
        <taxon>Eukaryota</taxon>
        <taxon>Fungi</taxon>
        <taxon>Dikarya</taxon>
        <taxon>Ascomycota</taxon>
        <taxon>Saccharomycotina</taxon>
        <taxon>Dipodascomycetes</taxon>
        <taxon>Dipodascales</taxon>
        <taxon>Trichomonascaceae</taxon>
        <taxon>Starmerella</taxon>
    </lineage>
</organism>
<dbReference type="AlphaFoldDB" id="A0AAV5RPN5"/>
<dbReference type="PANTHER" id="PTHR11178:SF1">
    <property type="entry name" value="NFU1 IRON-SULFUR CLUSTER SCAFFOLD HOMOLOG, MITOCHONDRIAL"/>
    <property type="match status" value="1"/>
</dbReference>
<evidence type="ECO:0000259" key="2">
    <source>
        <dbReference type="SMART" id="SM00932"/>
    </source>
</evidence>
<keyword evidence="4" id="KW-1185">Reference proteome</keyword>
<dbReference type="GO" id="GO:0016226">
    <property type="term" value="P:iron-sulfur cluster assembly"/>
    <property type="evidence" value="ECO:0007669"/>
    <property type="project" value="InterPro"/>
</dbReference>
<dbReference type="SUPFAM" id="SSF117916">
    <property type="entry name" value="Fe-S cluster assembly (FSCA) domain-like"/>
    <property type="match status" value="1"/>
</dbReference>
<name>A0AAV5RPN5_STABA</name>
<sequence length="234" mass="25996">MLALRRIPRIGSRLIYFRNLYIQTASTPNEDALKFLPSQSILGAGARTIEILNYRDAIISPLAEKLFGVAGVNGILLGPDFITVEKAAEEHWNLLKPQVLSLITEHLTSGEPVINTGILQAEDTAYDENDSDAVSMIKELIDTRIRPAIQDDGGDIQYKGFENGIVKLKLQGACRSCDSSSITLTNGIQSMLMHYVEEVKGVEQVLDEEEKLGIEAFEKFENDLEQNRPHTNHS</sequence>
<evidence type="ECO:0000313" key="3">
    <source>
        <dbReference type="EMBL" id="GMM53091.1"/>
    </source>
</evidence>
<dbReference type="InterPro" id="IPR034904">
    <property type="entry name" value="FSCA_dom_sf"/>
</dbReference>
<reference evidence="3 4" key="1">
    <citation type="journal article" date="2023" name="Elife">
        <title>Identification of key yeast species and microbe-microbe interactions impacting larval growth of Drosophila in the wild.</title>
        <authorList>
            <person name="Mure A."/>
            <person name="Sugiura Y."/>
            <person name="Maeda R."/>
            <person name="Honda K."/>
            <person name="Sakurai N."/>
            <person name="Takahashi Y."/>
            <person name="Watada M."/>
            <person name="Katoh T."/>
            <person name="Gotoh A."/>
            <person name="Gotoh Y."/>
            <person name="Taniguchi I."/>
            <person name="Nakamura K."/>
            <person name="Hayashi T."/>
            <person name="Katayama T."/>
            <person name="Uemura T."/>
            <person name="Hattori Y."/>
        </authorList>
    </citation>
    <scope>NUCLEOTIDE SEQUENCE [LARGE SCALE GENOMIC DNA]</scope>
    <source>
        <strain evidence="3 4">SB-73</strain>
    </source>
</reference>
<dbReference type="InterPro" id="IPR036498">
    <property type="entry name" value="Nfu/NifU_N_sf"/>
</dbReference>
<comment type="similarity">
    <text evidence="1">Belongs to the NifU family.</text>
</comment>
<dbReference type="Gene3D" id="3.30.1370.70">
    <property type="entry name" value="Scaffold protein Nfu/NifU, N-terminal domain"/>
    <property type="match status" value="1"/>
</dbReference>